<reference evidence="2 3" key="1">
    <citation type="submission" date="2017-06" db="EMBL/GenBank/DDBJ databases">
        <title>Sequencing and comparative analysis of myxobacterial genomes.</title>
        <authorList>
            <person name="Rupp O."/>
            <person name="Goesmann A."/>
            <person name="Sogaard-Andersen L."/>
        </authorList>
    </citation>
    <scope>NUCLEOTIDE SEQUENCE [LARGE SCALE GENOMIC DNA]</scope>
    <source>
        <strain evidence="2 3">DSM 14697</strain>
    </source>
</reference>
<gene>
    <name evidence="2" type="ORF">MYMAC_000418</name>
</gene>
<keyword evidence="3" id="KW-1185">Reference proteome</keyword>
<protein>
    <recommendedName>
        <fullName evidence="1">Helix-turn-helix domain-containing protein</fullName>
    </recommendedName>
</protein>
<name>A0A250JNY6_9BACT</name>
<evidence type="ECO:0000313" key="2">
    <source>
        <dbReference type="EMBL" id="ATB44836.1"/>
    </source>
</evidence>
<proteinExistence type="predicted"/>
<sequence length="69" mass="8020">MSGPPEPLWRVQDVARFLSMSTSWVYKEAEAGRLPCVRIGAALRFRPEEIRTFLERHRVPRGSVTPLRR</sequence>
<evidence type="ECO:0000313" key="3">
    <source>
        <dbReference type="Proteomes" id="UP000217343"/>
    </source>
</evidence>
<dbReference type="EMBL" id="CP022203">
    <property type="protein sequence ID" value="ATB44836.1"/>
    <property type="molecule type" value="Genomic_DNA"/>
</dbReference>
<dbReference type="RefSeq" id="WP_095956841.1">
    <property type="nucleotide sequence ID" value="NZ_CP022203.1"/>
</dbReference>
<evidence type="ECO:0000259" key="1">
    <source>
        <dbReference type="Pfam" id="PF12728"/>
    </source>
</evidence>
<organism evidence="2 3">
    <name type="scientific">Corallococcus macrosporus DSM 14697</name>
    <dbReference type="NCBI Taxonomy" id="1189310"/>
    <lineage>
        <taxon>Bacteria</taxon>
        <taxon>Pseudomonadati</taxon>
        <taxon>Myxococcota</taxon>
        <taxon>Myxococcia</taxon>
        <taxon>Myxococcales</taxon>
        <taxon>Cystobacterineae</taxon>
        <taxon>Myxococcaceae</taxon>
        <taxon>Corallococcus</taxon>
    </lineage>
</organism>
<feature type="domain" description="Helix-turn-helix" evidence="1">
    <location>
        <begin position="11"/>
        <end position="58"/>
    </location>
</feature>
<dbReference type="InterPro" id="IPR041657">
    <property type="entry name" value="HTH_17"/>
</dbReference>
<accession>A0A250JNY6</accession>
<dbReference type="OrthoDB" id="5524782at2"/>
<dbReference type="Pfam" id="PF12728">
    <property type="entry name" value="HTH_17"/>
    <property type="match status" value="1"/>
</dbReference>
<dbReference type="Proteomes" id="UP000217343">
    <property type="component" value="Chromosome"/>
</dbReference>
<dbReference type="KEGG" id="mmas:MYMAC_000418"/>
<dbReference type="AlphaFoldDB" id="A0A250JNY6"/>